<dbReference type="EMBL" id="JBHSLC010000004">
    <property type="protein sequence ID" value="MFC5354004.1"/>
    <property type="molecule type" value="Genomic_DNA"/>
</dbReference>
<comment type="subcellular location">
    <subcellularLocation>
        <location evidence="1">Cell envelope</location>
    </subcellularLocation>
</comment>
<dbReference type="NCBIfam" id="NF008134">
    <property type="entry name" value="PRK10882.1"/>
    <property type="match status" value="1"/>
</dbReference>
<evidence type="ECO:0000256" key="3">
    <source>
        <dbReference type="ARBA" id="ARBA00022723"/>
    </source>
</evidence>
<protein>
    <submittedName>
        <fullName evidence="8">Hydrogenase 2 operon protein HybA</fullName>
        <ecNumber evidence="8">1.12.99.6</ecNumber>
    </submittedName>
</protein>
<dbReference type="SUPFAM" id="SSF54862">
    <property type="entry name" value="4Fe-4S ferredoxins"/>
    <property type="match status" value="1"/>
</dbReference>
<dbReference type="GO" id="GO:0033748">
    <property type="term" value="F:hydrogenase (acceptor) activity"/>
    <property type="evidence" value="ECO:0007669"/>
    <property type="project" value="UniProtKB-EC"/>
</dbReference>
<comment type="caution">
    <text evidence="8">The sequence shown here is derived from an EMBL/GenBank/DDBJ whole genome shotgun (WGS) entry which is preliminary data.</text>
</comment>
<feature type="domain" description="4Fe-4S ferredoxin-type" evidence="7">
    <location>
        <begin position="64"/>
        <end position="92"/>
    </location>
</feature>
<keyword evidence="4" id="KW-0677">Repeat</keyword>
<gene>
    <name evidence="8" type="primary">hybA</name>
    <name evidence="8" type="ORF">ACFPMG_03195</name>
</gene>
<dbReference type="PROSITE" id="PS51379">
    <property type="entry name" value="4FE4S_FER_2"/>
    <property type="match status" value="3"/>
</dbReference>
<evidence type="ECO:0000256" key="6">
    <source>
        <dbReference type="ARBA" id="ARBA00023014"/>
    </source>
</evidence>
<proteinExistence type="predicted"/>
<dbReference type="NCBIfam" id="TIGR01409">
    <property type="entry name" value="TAT_signal_seq"/>
    <property type="match status" value="1"/>
</dbReference>
<feature type="domain" description="4Fe-4S ferredoxin-type" evidence="7">
    <location>
        <begin position="173"/>
        <end position="202"/>
    </location>
</feature>
<dbReference type="Pfam" id="PF13247">
    <property type="entry name" value="Fer4_11"/>
    <property type="match status" value="1"/>
</dbReference>
<reference evidence="9" key="1">
    <citation type="journal article" date="2019" name="Int. J. Syst. Evol. Microbiol.">
        <title>The Global Catalogue of Microorganisms (GCM) 10K type strain sequencing project: providing services to taxonomists for standard genome sequencing and annotation.</title>
        <authorList>
            <consortium name="The Broad Institute Genomics Platform"/>
            <consortium name="The Broad Institute Genome Sequencing Center for Infectious Disease"/>
            <person name="Wu L."/>
            <person name="Ma J."/>
        </authorList>
    </citation>
    <scope>NUCLEOTIDE SEQUENCE [LARGE SCALE GENOMIC DNA]</scope>
    <source>
        <strain evidence="9">CCUG 58760</strain>
    </source>
</reference>
<dbReference type="InterPro" id="IPR017896">
    <property type="entry name" value="4Fe4S_Fe-S-bd"/>
</dbReference>
<dbReference type="PANTHER" id="PTHR43545:SF1">
    <property type="entry name" value="HYDROGENASE-2 OPERON PROTEIN HYBA"/>
    <property type="match status" value="1"/>
</dbReference>
<dbReference type="PANTHER" id="PTHR43545">
    <property type="entry name" value="FORMATE DEHYDROGENASE, NITRATE-INDUCIBLE, IRON-SULFUR SUBUNIT"/>
    <property type="match status" value="1"/>
</dbReference>
<keyword evidence="6" id="KW-0411">Iron-sulfur</keyword>
<dbReference type="InterPro" id="IPR006311">
    <property type="entry name" value="TAT_signal"/>
</dbReference>
<evidence type="ECO:0000256" key="4">
    <source>
        <dbReference type="ARBA" id="ARBA00022737"/>
    </source>
</evidence>
<keyword evidence="3" id="KW-0479">Metal-binding</keyword>
<evidence type="ECO:0000256" key="1">
    <source>
        <dbReference type="ARBA" id="ARBA00004196"/>
    </source>
</evidence>
<feature type="domain" description="4Fe-4S ferredoxin-type" evidence="7">
    <location>
        <begin position="140"/>
        <end position="171"/>
    </location>
</feature>
<keyword evidence="9" id="KW-1185">Reference proteome</keyword>
<dbReference type="InterPro" id="IPR019546">
    <property type="entry name" value="TAT_signal_bac_arc"/>
</dbReference>
<dbReference type="InterPro" id="IPR017900">
    <property type="entry name" value="4Fe4S_Fe_S_CS"/>
</dbReference>
<evidence type="ECO:0000313" key="8">
    <source>
        <dbReference type="EMBL" id="MFC5354004.1"/>
    </source>
</evidence>
<dbReference type="PROSITE" id="PS51318">
    <property type="entry name" value="TAT"/>
    <property type="match status" value="1"/>
</dbReference>
<keyword evidence="5" id="KW-0408">Iron</keyword>
<evidence type="ECO:0000259" key="7">
    <source>
        <dbReference type="PROSITE" id="PS51379"/>
    </source>
</evidence>
<keyword evidence="8" id="KW-0560">Oxidoreductase</keyword>
<accession>A0ABW0FZE4</accession>
<dbReference type="EC" id="1.12.99.6" evidence="8"/>
<dbReference type="PROSITE" id="PS00198">
    <property type="entry name" value="4FE4S_FER_1"/>
    <property type="match status" value="1"/>
</dbReference>
<dbReference type="CDD" id="cd10561">
    <property type="entry name" value="HybA_like"/>
    <property type="match status" value="1"/>
</dbReference>
<dbReference type="Proteomes" id="UP001596166">
    <property type="component" value="Unassembled WGS sequence"/>
</dbReference>
<dbReference type="InterPro" id="IPR051555">
    <property type="entry name" value="FDH_Electron_Transfer_Unit"/>
</dbReference>
<organism evidence="8 9">
    <name type="scientific">Azospirillum himalayense</name>
    <dbReference type="NCBI Taxonomy" id="654847"/>
    <lineage>
        <taxon>Bacteria</taxon>
        <taxon>Pseudomonadati</taxon>
        <taxon>Pseudomonadota</taxon>
        <taxon>Alphaproteobacteria</taxon>
        <taxon>Rhodospirillales</taxon>
        <taxon>Azospirillaceae</taxon>
        <taxon>Azospirillum</taxon>
    </lineage>
</organism>
<evidence type="ECO:0000256" key="2">
    <source>
        <dbReference type="ARBA" id="ARBA00022485"/>
    </source>
</evidence>
<evidence type="ECO:0000256" key="5">
    <source>
        <dbReference type="ARBA" id="ARBA00023004"/>
    </source>
</evidence>
<evidence type="ECO:0000313" key="9">
    <source>
        <dbReference type="Proteomes" id="UP001596166"/>
    </source>
</evidence>
<keyword evidence="2" id="KW-0004">4Fe-4S</keyword>
<sequence length="361" mass="38192">MSKNMMSTNKMSKSKTSVSRRGFLRNAVKGSAAAAAAACTTVVAAPPEANALVRPPKPLPPEAVGLLYDSTLCIGCKACVTACKEVNHMPPDVGPAQQGWNAGGGDKPIYDSPVELSARTLNVIKAYSHGTGATKDAAENGFAFIKRQCLHCADPSCVSVCPVSAMTKDARTGIVNHDPSACIGCRYCVLSCPFGVPKYDYNDAFGEIKKCQLCKQQLAKNELPGCADVCPTGATLFGRTEDLKAEAKRRTALTVGEHAHYPRGDIAGKVGGPRDGHEKLVEAAYQPHIYGEKELGGTQCLAVSAVPFDKLNLPTNVPENGYPTLSEGIQHTLYAGMIAPATVFAGLAYLAHRNTKNHTDE</sequence>
<name>A0ABW0FZE4_9PROT</name>
<dbReference type="RefSeq" id="WP_376993779.1">
    <property type="nucleotide sequence ID" value="NZ_JBHSLC010000004.1"/>
</dbReference>
<dbReference type="Gene3D" id="3.30.70.20">
    <property type="match status" value="2"/>
</dbReference>